<dbReference type="STRING" id="1193011.LEP1GSC058_0772"/>
<gene>
    <name evidence="2" type="ORF">LEP1GSC058_0772</name>
</gene>
<dbReference type="RefSeq" id="WP_016548297.1">
    <property type="nucleotide sequence ID" value="NZ_AKWZ02000002.1"/>
</dbReference>
<protein>
    <submittedName>
        <fullName evidence="2">Epimerase/dehydratase WbiG</fullName>
    </submittedName>
</protein>
<evidence type="ECO:0000313" key="3">
    <source>
        <dbReference type="Proteomes" id="UP000014540"/>
    </source>
</evidence>
<proteinExistence type="predicted"/>
<dbReference type="PANTHER" id="PTHR43245:SF58">
    <property type="entry name" value="BLL5923 PROTEIN"/>
    <property type="match status" value="1"/>
</dbReference>
<dbReference type="InterPro" id="IPR001509">
    <property type="entry name" value="Epimerase_deHydtase"/>
</dbReference>
<name>S3V6A5_9LEPT</name>
<dbReference type="Proteomes" id="UP000014540">
    <property type="component" value="Unassembled WGS sequence"/>
</dbReference>
<evidence type="ECO:0000259" key="1">
    <source>
        <dbReference type="Pfam" id="PF01370"/>
    </source>
</evidence>
<organism evidence="2 3">
    <name type="scientific">Leptospira fainei serovar Hurstbridge str. BUT 6</name>
    <dbReference type="NCBI Taxonomy" id="1193011"/>
    <lineage>
        <taxon>Bacteria</taxon>
        <taxon>Pseudomonadati</taxon>
        <taxon>Spirochaetota</taxon>
        <taxon>Spirochaetia</taxon>
        <taxon>Leptospirales</taxon>
        <taxon>Leptospiraceae</taxon>
        <taxon>Leptospira</taxon>
    </lineage>
</organism>
<feature type="domain" description="NAD-dependent epimerase/dehydratase" evidence="1">
    <location>
        <begin position="3"/>
        <end position="223"/>
    </location>
</feature>
<dbReference type="SUPFAM" id="SSF51735">
    <property type="entry name" value="NAD(P)-binding Rossmann-fold domains"/>
    <property type="match status" value="1"/>
</dbReference>
<dbReference type="Gene3D" id="3.40.50.720">
    <property type="entry name" value="NAD(P)-binding Rossmann-like Domain"/>
    <property type="match status" value="1"/>
</dbReference>
<dbReference type="AlphaFoldDB" id="S3V6A5"/>
<reference evidence="2" key="1">
    <citation type="submission" date="2013-04" db="EMBL/GenBank/DDBJ databases">
        <authorList>
            <person name="Harkins D.M."/>
            <person name="Durkin A.S."/>
            <person name="Selengut J.D."/>
            <person name="Sanka R."/>
            <person name="DePew J."/>
            <person name="Purushe J."/>
            <person name="Ahmed A."/>
            <person name="van der Linden H."/>
            <person name="Goris M.G.A."/>
            <person name="Hartskeerl R.A."/>
            <person name="Vinetz J.M."/>
            <person name="Sutton G.G."/>
            <person name="Nelson W.C."/>
            <person name="Fouts D.E."/>
        </authorList>
    </citation>
    <scope>NUCLEOTIDE SEQUENCE [LARGE SCALE GENOMIC DNA]</scope>
    <source>
        <strain evidence="2">BUT 6</strain>
    </source>
</reference>
<dbReference type="PANTHER" id="PTHR43245">
    <property type="entry name" value="BIFUNCTIONAL POLYMYXIN RESISTANCE PROTEIN ARNA"/>
    <property type="match status" value="1"/>
</dbReference>
<evidence type="ECO:0000313" key="2">
    <source>
        <dbReference type="EMBL" id="EPG76194.1"/>
    </source>
</evidence>
<accession>S3V6A5</accession>
<comment type="caution">
    <text evidence="2">The sequence shown here is derived from an EMBL/GenBank/DDBJ whole genome shotgun (WGS) entry which is preliminary data.</text>
</comment>
<dbReference type="Pfam" id="PF01370">
    <property type="entry name" value="Epimerase"/>
    <property type="match status" value="1"/>
</dbReference>
<dbReference type="InterPro" id="IPR036291">
    <property type="entry name" value="NAD(P)-bd_dom_sf"/>
</dbReference>
<dbReference type="OrthoDB" id="9801056at2"/>
<keyword evidence="3" id="KW-1185">Reference proteome</keyword>
<dbReference type="EMBL" id="AKWZ02000002">
    <property type="protein sequence ID" value="EPG76194.1"/>
    <property type="molecule type" value="Genomic_DNA"/>
</dbReference>
<dbReference type="InterPro" id="IPR050177">
    <property type="entry name" value="Lipid_A_modif_metabolic_enz"/>
</dbReference>
<sequence length="309" mass="33660">MKVLLTGSNGFVGSRLVPLLKSQGIQIVVASSNRLATGDTSELDGLLSNESGNIDAILHLGGRAHVVHDSEQDPRLAFFKANVESTRLLAEAAIRYKIRKFIYVSSVKALGERSPAVDRPLTVEDKPKPEDDYGRTKLEAEETLRFICSNGSLQFTILRPPLIVGAGAKGNLDRLTSLIRKGIPLPFAGIKNRRSLVGVRNFCDAILFSLTHASTDNKVFLVGDSTLSTPELFRFFSQALGVRDSLFYFPPTILRLLKLLPGFGGIIDRLLGSLEIDSSPLFELGWSPKVPIQEEIRALCSNSTAGPSN</sequence>